<dbReference type="SUPFAM" id="SSF51735">
    <property type="entry name" value="NAD(P)-binding Rossmann-fold domains"/>
    <property type="match status" value="1"/>
</dbReference>
<organism evidence="3 4">
    <name type="scientific">Nonomuraea polychroma</name>
    <dbReference type="NCBI Taxonomy" id="46176"/>
    <lineage>
        <taxon>Bacteria</taxon>
        <taxon>Bacillati</taxon>
        <taxon>Actinomycetota</taxon>
        <taxon>Actinomycetes</taxon>
        <taxon>Streptosporangiales</taxon>
        <taxon>Streptosporangiaceae</taxon>
        <taxon>Nonomuraea</taxon>
    </lineage>
</organism>
<dbReference type="Gene3D" id="3.40.50.720">
    <property type="entry name" value="NAD(P)-binding Rossmann-like Domain"/>
    <property type="match status" value="1"/>
</dbReference>
<dbReference type="AlphaFoldDB" id="A0A438M5A5"/>
<evidence type="ECO:0000313" key="4">
    <source>
        <dbReference type="Proteomes" id="UP000284824"/>
    </source>
</evidence>
<dbReference type="SUPFAM" id="SSF50129">
    <property type="entry name" value="GroES-like"/>
    <property type="match status" value="1"/>
</dbReference>
<feature type="domain" description="Enoyl reductase (ER)" evidence="2">
    <location>
        <begin position="12"/>
        <end position="323"/>
    </location>
</feature>
<dbReference type="InterPro" id="IPR011032">
    <property type="entry name" value="GroES-like_sf"/>
</dbReference>
<dbReference type="InterPro" id="IPR013154">
    <property type="entry name" value="ADH-like_N"/>
</dbReference>
<dbReference type="InterPro" id="IPR013149">
    <property type="entry name" value="ADH-like_C"/>
</dbReference>
<evidence type="ECO:0000256" key="1">
    <source>
        <dbReference type="ARBA" id="ARBA00022857"/>
    </source>
</evidence>
<accession>A0A438M5A5</accession>
<dbReference type="InterPro" id="IPR051603">
    <property type="entry name" value="Zinc-ADH_QOR/CCCR"/>
</dbReference>
<dbReference type="Proteomes" id="UP000284824">
    <property type="component" value="Unassembled WGS sequence"/>
</dbReference>
<dbReference type="SMART" id="SM00829">
    <property type="entry name" value="PKS_ER"/>
    <property type="match status" value="1"/>
</dbReference>
<dbReference type="OrthoDB" id="7355832at2"/>
<keyword evidence="4" id="KW-1185">Reference proteome</keyword>
<dbReference type="InterPro" id="IPR036291">
    <property type="entry name" value="NAD(P)-bd_dom_sf"/>
</dbReference>
<keyword evidence="1" id="KW-0521">NADP</keyword>
<dbReference type="Pfam" id="PF00107">
    <property type="entry name" value="ADH_zinc_N"/>
    <property type="match status" value="1"/>
</dbReference>
<dbReference type="Gene3D" id="3.90.180.10">
    <property type="entry name" value="Medium-chain alcohol dehydrogenases, catalytic domain"/>
    <property type="match status" value="1"/>
</dbReference>
<dbReference type="EMBL" id="SAUN01000001">
    <property type="protein sequence ID" value="RVX40989.1"/>
    <property type="molecule type" value="Genomic_DNA"/>
</dbReference>
<dbReference type="PANTHER" id="PTHR44154:SF1">
    <property type="entry name" value="QUINONE OXIDOREDUCTASE"/>
    <property type="match status" value="1"/>
</dbReference>
<dbReference type="PANTHER" id="PTHR44154">
    <property type="entry name" value="QUINONE OXIDOREDUCTASE"/>
    <property type="match status" value="1"/>
</dbReference>
<protein>
    <submittedName>
        <fullName evidence="3">NADPH2:quinone reductase</fullName>
    </submittedName>
</protein>
<dbReference type="GO" id="GO:0016491">
    <property type="term" value="F:oxidoreductase activity"/>
    <property type="evidence" value="ECO:0007669"/>
    <property type="project" value="InterPro"/>
</dbReference>
<comment type="caution">
    <text evidence="3">The sequence shown here is derived from an EMBL/GenBank/DDBJ whole genome shotgun (WGS) entry which is preliminary data.</text>
</comment>
<evidence type="ECO:0000259" key="2">
    <source>
        <dbReference type="SMART" id="SM00829"/>
    </source>
</evidence>
<dbReference type="Pfam" id="PF08240">
    <property type="entry name" value="ADH_N"/>
    <property type="match status" value="1"/>
</dbReference>
<dbReference type="RefSeq" id="WP_127933295.1">
    <property type="nucleotide sequence ID" value="NZ_SAUN01000001.1"/>
</dbReference>
<proteinExistence type="predicted"/>
<name>A0A438M5A5_9ACTN</name>
<reference evidence="3 4" key="1">
    <citation type="submission" date="2019-01" db="EMBL/GenBank/DDBJ databases">
        <title>Sequencing the genomes of 1000 actinobacteria strains.</title>
        <authorList>
            <person name="Klenk H.-P."/>
        </authorList>
    </citation>
    <scope>NUCLEOTIDE SEQUENCE [LARGE SCALE GENOMIC DNA]</scope>
    <source>
        <strain evidence="3 4">DSM 43925</strain>
    </source>
</reference>
<dbReference type="InterPro" id="IPR020843">
    <property type="entry name" value="ER"/>
</dbReference>
<dbReference type="CDD" id="cd08253">
    <property type="entry name" value="zeta_crystallin"/>
    <property type="match status" value="1"/>
</dbReference>
<gene>
    <name evidence="3" type="ORF">EDD27_3440</name>
</gene>
<evidence type="ECO:0000313" key="3">
    <source>
        <dbReference type="EMBL" id="RVX40989.1"/>
    </source>
</evidence>
<sequence>MRAAWYDRQGPAREVLTVGELPTPEPGPGEVRVKIAVSGVHVGDLGKRQGWWGSTMAFPRVIPHGDGAGVIDAVGSGVDPHRVGERVWVFLAQSYRPYGTAAEYTVVPDGHAVPLPPSVPYEQGALLGIPGITAHRAIFGDGPVGGQTIVVTGALGAVGRAAVAVARRGGATVIATVRRSSQGEQALDAGAHHVVDASTGDVVEQILKIAPEGVDRVAEVAFDTGIATDADILRYGGTVATYATGATDPAVPYWPIAFKNITVRFLSNDDFPEPANEAAAADLTAAVAAGDLRYPIASRFPLDRIAEAHEAAETLGSTGRVVIEL</sequence>